<sequence length="520" mass="55793">MTEYSSDAAALEAAGKKAVLKREWNFWALLGMSACTLCTWEATSALFAGAYSNGGPASVVYGFIVSVLGTLCIAGSFAEMASISPIAGAQYHWSAEHSPPKWRALISYIQGWVTVTGWVAAVASVAFLIASMIQAAAVLNHADYEPKRWHATLIMIGFSGLASLGITVGKKLLPLWETLAGLLHVVFFFIVFIAILATSTKASNKDVWGTFINASGWGSDGVSFCLGFLTPAFALAGVDAVVHMSEEAYNAPLNIPRAMVYSVVINGLAGFSYIIAVLYAITDADAVLSTPTGLPIIAVFLQATNNQKAATAMITAVIIIFSMALFGVTASVSRLLWAFARDHGLPFSNHFAHISPKNKSPTNAVILLFSCVSALSLINIGSTTAFNALISLTTLGFYFSYAIPTVMFAIRRYNVSNPIRFGPWTMGKFGLVVNILTVAFCVFLIIFLPFPPYLPVTGTNMNYASPVFIFVMIVATLNYVLRARKKFTGPIKEVSSDISSEEVTHESALPEKRAVDSEPS</sequence>
<evidence type="ECO:0000256" key="4">
    <source>
        <dbReference type="ARBA" id="ARBA00022989"/>
    </source>
</evidence>
<feature type="transmembrane region" description="Helical" evidence="7">
    <location>
        <begin position="463"/>
        <end position="481"/>
    </location>
</feature>
<reference evidence="8" key="1">
    <citation type="submission" date="2022-10" db="EMBL/GenBank/DDBJ databases">
        <title>Culturing micro-colonial fungi from biological soil crusts in the Mojave desert and describing Neophaeococcomyces mojavensis, and introducing the new genera and species Taxawa tesnikishii.</title>
        <authorList>
            <person name="Kurbessoian T."/>
            <person name="Stajich J.E."/>
        </authorList>
    </citation>
    <scope>NUCLEOTIDE SEQUENCE</scope>
    <source>
        <strain evidence="8">TK_41</strain>
    </source>
</reference>
<dbReference type="Proteomes" id="UP001172673">
    <property type="component" value="Unassembled WGS sequence"/>
</dbReference>
<accession>A0AA39CPG9</accession>
<keyword evidence="4 7" id="KW-1133">Transmembrane helix</keyword>
<evidence type="ECO:0000256" key="5">
    <source>
        <dbReference type="ARBA" id="ARBA00023136"/>
    </source>
</evidence>
<feature type="transmembrane region" description="Helical" evidence="7">
    <location>
        <begin position="217"/>
        <end position="238"/>
    </location>
</feature>
<evidence type="ECO:0000256" key="1">
    <source>
        <dbReference type="ARBA" id="ARBA00004141"/>
    </source>
</evidence>
<dbReference type="GO" id="GO:0022857">
    <property type="term" value="F:transmembrane transporter activity"/>
    <property type="evidence" value="ECO:0007669"/>
    <property type="project" value="InterPro"/>
</dbReference>
<feature type="transmembrane region" description="Helical" evidence="7">
    <location>
        <begin position="26"/>
        <end position="47"/>
    </location>
</feature>
<evidence type="ECO:0000313" key="8">
    <source>
        <dbReference type="EMBL" id="KAJ9617049.1"/>
    </source>
</evidence>
<evidence type="ECO:0000313" key="9">
    <source>
        <dbReference type="Proteomes" id="UP001172673"/>
    </source>
</evidence>
<evidence type="ECO:0000256" key="3">
    <source>
        <dbReference type="ARBA" id="ARBA00022692"/>
    </source>
</evidence>
<keyword evidence="5 7" id="KW-0472">Membrane</keyword>
<dbReference type="EMBL" id="JAPDRK010000001">
    <property type="protein sequence ID" value="KAJ9617049.1"/>
    <property type="molecule type" value="Genomic_DNA"/>
</dbReference>
<comment type="subcellular location">
    <subcellularLocation>
        <location evidence="1">Membrane</location>
        <topology evidence="1">Multi-pass membrane protein</topology>
    </subcellularLocation>
</comment>
<keyword evidence="3 7" id="KW-0812">Transmembrane</keyword>
<feature type="region of interest" description="Disordered" evidence="6">
    <location>
        <begin position="494"/>
        <end position="520"/>
    </location>
</feature>
<dbReference type="PIRSF" id="PIRSF006060">
    <property type="entry name" value="AA_transporter"/>
    <property type="match status" value="1"/>
</dbReference>
<feature type="transmembrane region" description="Helical" evidence="7">
    <location>
        <begin position="388"/>
        <end position="410"/>
    </location>
</feature>
<feature type="transmembrane region" description="Helical" evidence="7">
    <location>
        <begin position="111"/>
        <end position="137"/>
    </location>
</feature>
<organism evidence="8 9">
    <name type="scientific">Cladophialophora chaetospira</name>
    <dbReference type="NCBI Taxonomy" id="386627"/>
    <lineage>
        <taxon>Eukaryota</taxon>
        <taxon>Fungi</taxon>
        <taxon>Dikarya</taxon>
        <taxon>Ascomycota</taxon>
        <taxon>Pezizomycotina</taxon>
        <taxon>Eurotiomycetes</taxon>
        <taxon>Chaetothyriomycetidae</taxon>
        <taxon>Chaetothyriales</taxon>
        <taxon>Herpotrichiellaceae</taxon>
        <taxon>Cladophialophora</taxon>
    </lineage>
</organism>
<name>A0AA39CPG9_9EURO</name>
<dbReference type="PANTHER" id="PTHR45649:SF5">
    <property type="entry name" value="GABA TRANSPORTER (EUROFUNG)-RELATED"/>
    <property type="match status" value="1"/>
</dbReference>
<evidence type="ECO:0000256" key="7">
    <source>
        <dbReference type="SAM" id="Phobius"/>
    </source>
</evidence>
<evidence type="ECO:0000256" key="6">
    <source>
        <dbReference type="SAM" id="MobiDB-lite"/>
    </source>
</evidence>
<dbReference type="AlphaFoldDB" id="A0AA39CPG9"/>
<dbReference type="InterPro" id="IPR002293">
    <property type="entry name" value="AA/rel_permease1"/>
</dbReference>
<gene>
    <name evidence="8" type="ORF">H2200_000770</name>
</gene>
<keyword evidence="9" id="KW-1185">Reference proteome</keyword>
<keyword evidence="2" id="KW-0813">Transport</keyword>
<feature type="transmembrane region" description="Helical" evidence="7">
    <location>
        <begin position="309"/>
        <end position="332"/>
    </location>
</feature>
<feature type="transmembrane region" description="Helical" evidence="7">
    <location>
        <begin position="259"/>
        <end position="281"/>
    </location>
</feature>
<proteinExistence type="predicted"/>
<dbReference type="GO" id="GO:0016020">
    <property type="term" value="C:membrane"/>
    <property type="evidence" value="ECO:0007669"/>
    <property type="project" value="UniProtKB-SubCell"/>
</dbReference>
<dbReference type="Gene3D" id="1.20.1740.10">
    <property type="entry name" value="Amino acid/polyamine transporter I"/>
    <property type="match status" value="1"/>
</dbReference>
<feature type="transmembrane region" description="Helical" evidence="7">
    <location>
        <begin position="175"/>
        <end position="197"/>
    </location>
</feature>
<feature type="transmembrane region" description="Helical" evidence="7">
    <location>
        <begin position="431"/>
        <end position="451"/>
    </location>
</feature>
<feature type="transmembrane region" description="Helical" evidence="7">
    <location>
        <begin position="59"/>
        <end position="78"/>
    </location>
</feature>
<protein>
    <recommendedName>
        <fullName evidence="10">Choline transport protein</fullName>
    </recommendedName>
</protein>
<dbReference type="Pfam" id="PF13520">
    <property type="entry name" value="AA_permease_2"/>
    <property type="match status" value="1"/>
</dbReference>
<feature type="compositionally biased region" description="Basic and acidic residues" evidence="6">
    <location>
        <begin position="502"/>
        <end position="520"/>
    </location>
</feature>
<comment type="caution">
    <text evidence="8">The sequence shown here is derived from an EMBL/GenBank/DDBJ whole genome shotgun (WGS) entry which is preliminary data.</text>
</comment>
<evidence type="ECO:0000256" key="2">
    <source>
        <dbReference type="ARBA" id="ARBA00022448"/>
    </source>
</evidence>
<feature type="transmembrane region" description="Helical" evidence="7">
    <location>
        <begin position="364"/>
        <end position="382"/>
    </location>
</feature>
<dbReference type="PANTHER" id="PTHR45649">
    <property type="entry name" value="AMINO-ACID PERMEASE BAT1"/>
    <property type="match status" value="1"/>
</dbReference>
<evidence type="ECO:0008006" key="10">
    <source>
        <dbReference type="Google" id="ProtNLM"/>
    </source>
</evidence>
<feature type="transmembrane region" description="Helical" evidence="7">
    <location>
        <begin position="149"/>
        <end position="168"/>
    </location>
</feature>